<organism evidence="8 9">
    <name type="scientific">Penicillium subrubescens</name>
    <dbReference type="NCBI Taxonomy" id="1316194"/>
    <lineage>
        <taxon>Eukaryota</taxon>
        <taxon>Fungi</taxon>
        <taxon>Dikarya</taxon>
        <taxon>Ascomycota</taxon>
        <taxon>Pezizomycotina</taxon>
        <taxon>Eurotiomycetes</taxon>
        <taxon>Eurotiomycetidae</taxon>
        <taxon>Eurotiales</taxon>
        <taxon>Aspergillaceae</taxon>
        <taxon>Penicillium</taxon>
    </lineage>
</organism>
<dbReference type="GO" id="GO:0030007">
    <property type="term" value="P:intracellular potassium ion homeostasis"/>
    <property type="evidence" value="ECO:0007669"/>
    <property type="project" value="InterPro"/>
</dbReference>
<dbReference type="Pfam" id="PF02386">
    <property type="entry name" value="TrkH"/>
    <property type="match status" value="1"/>
</dbReference>
<keyword evidence="4 7" id="KW-1133">Transmembrane helix</keyword>
<evidence type="ECO:0000256" key="2">
    <source>
        <dbReference type="ARBA" id="ARBA00022448"/>
    </source>
</evidence>
<keyword evidence="3 7" id="KW-0812">Transmembrane</keyword>
<protein>
    <submittedName>
        <fullName evidence="8">Low-affinity potassium transport protein</fullName>
    </submittedName>
</protein>
<feature type="transmembrane region" description="Helical" evidence="7">
    <location>
        <begin position="12"/>
        <end position="31"/>
    </location>
</feature>
<comment type="caution">
    <text evidence="8">The sequence shown here is derived from an EMBL/GenBank/DDBJ whole genome shotgun (WGS) entry which is preliminary data.</text>
</comment>
<dbReference type="STRING" id="1316194.A0A1Q5SZN6"/>
<dbReference type="GO" id="GO:0005886">
    <property type="term" value="C:plasma membrane"/>
    <property type="evidence" value="ECO:0007669"/>
    <property type="project" value="InterPro"/>
</dbReference>
<keyword evidence="2" id="KW-0813">Transport</keyword>
<feature type="transmembrane region" description="Helical" evidence="7">
    <location>
        <begin position="435"/>
        <end position="452"/>
    </location>
</feature>
<evidence type="ECO:0000313" key="9">
    <source>
        <dbReference type="Proteomes" id="UP000186955"/>
    </source>
</evidence>
<feature type="transmembrane region" description="Helical" evidence="7">
    <location>
        <begin position="38"/>
        <end position="58"/>
    </location>
</feature>
<dbReference type="InterPro" id="IPR003445">
    <property type="entry name" value="Cat_transpt"/>
</dbReference>
<dbReference type="InterPro" id="IPR015958">
    <property type="entry name" value="Trk1_fungi"/>
</dbReference>
<keyword evidence="9" id="KW-1185">Reference proteome</keyword>
<evidence type="ECO:0000256" key="7">
    <source>
        <dbReference type="SAM" id="Phobius"/>
    </source>
</evidence>
<dbReference type="InterPro" id="IPR051143">
    <property type="entry name" value="TrkH_K-transport"/>
</dbReference>
<keyword evidence="5" id="KW-0406">Ion transport</keyword>
<feature type="transmembrane region" description="Helical" evidence="7">
    <location>
        <begin position="458"/>
        <end position="477"/>
    </location>
</feature>
<evidence type="ECO:0000313" key="8">
    <source>
        <dbReference type="EMBL" id="OKO93295.1"/>
    </source>
</evidence>
<keyword evidence="6 7" id="KW-0472">Membrane</keyword>
<evidence type="ECO:0000256" key="3">
    <source>
        <dbReference type="ARBA" id="ARBA00022692"/>
    </source>
</evidence>
<gene>
    <name evidence="8" type="ORF">PENSUB_12358</name>
</gene>
<dbReference type="EMBL" id="MNBE01000725">
    <property type="protein sequence ID" value="OKO93295.1"/>
    <property type="molecule type" value="Genomic_DNA"/>
</dbReference>
<name>A0A1Q5SZN6_9EURO</name>
<comment type="subcellular location">
    <subcellularLocation>
        <location evidence="1">Membrane</location>
        <topology evidence="1">Multi-pass membrane protein</topology>
    </subcellularLocation>
</comment>
<feature type="transmembrane region" description="Helical" evidence="7">
    <location>
        <begin position="395"/>
        <end position="415"/>
    </location>
</feature>
<evidence type="ECO:0000256" key="4">
    <source>
        <dbReference type="ARBA" id="ARBA00022989"/>
    </source>
</evidence>
<feature type="transmembrane region" description="Helical" evidence="7">
    <location>
        <begin position="256"/>
        <end position="279"/>
    </location>
</feature>
<accession>A0A1Q5SZN6</accession>
<evidence type="ECO:0000256" key="1">
    <source>
        <dbReference type="ARBA" id="ARBA00004141"/>
    </source>
</evidence>
<dbReference type="Proteomes" id="UP000186955">
    <property type="component" value="Unassembled WGS sequence"/>
</dbReference>
<evidence type="ECO:0000256" key="5">
    <source>
        <dbReference type="ARBA" id="ARBA00023065"/>
    </source>
</evidence>
<dbReference type="PANTHER" id="PTHR31064">
    <property type="entry name" value="POTASSIUM TRANSPORT PROTEIN DDB_G0292412-RELATED"/>
    <property type="match status" value="1"/>
</dbReference>
<proteinExistence type="predicted"/>
<dbReference type="PANTHER" id="PTHR31064:SF37">
    <property type="entry name" value="TRANSPORTER, PUTATIVE (EUROFUNG)-RELATED"/>
    <property type="match status" value="1"/>
</dbReference>
<reference evidence="8 9" key="1">
    <citation type="submission" date="2016-10" db="EMBL/GenBank/DDBJ databases">
        <title>Genome sequence of the ascomycete fungus Penicillium subrubescens.</title>
        <authorList>
            <person name="De Vries R.P."/>
            <person name="Peng M."/>
            <person name="Dilokpimol A."/>
            <person name="Hilden K."/>
            <person name="Makela M.R."/>
            <person name="Grigoriev I."/>
            <person name="Riley R."/>
            <person name="Granchi Z."/>
        </authorList>
    </citation>
    <scope>NUCLEOTIDE SEQUENCE [LARGE SCALE GENOMIC DNA]</scope>
    <source>
        <strain evidence="8 9">CBS 132785</strain>
    </source>
</reference>
<dbReference type="AlphaFoldDB" id="A0A1Q5SZN6"/>
<dbReference type="GO" id="GO:1990573">
    <property type="term" value="P:potassium ion import across plasma membrane"/>
    <property type="evidence" value="ECO:0007669"/>
    <property type="project" value="TreeGrafter"/>
</dbReference>
<sequence>MAVLPPCNFLTLHYLYFIATCLVTSIIFYLTSTPWKSVAYVDAIFLCVSAMTGAGLNTVDLSTLNTFQQAILFILLILGSAILISSTVLMVRKQAFEDKLKHFSEEREASRRASALELQNSTPELDATLNEGDSQVQLKGTADERLGESSTFRCDQIIWVDDDQITVGDVQARNHHHHRRVFPMAGVGARPDLNNHPRDVAPLPLYTDDFSVSGLKGIIRGTQKYFSSKGFISRNSQFYGLTSTEREKLGGVEYKAVSFLAIIVSLYFSMFLILGIVGMGAWLEANHPEVSEVNGLSPFWTGAFFAVSAFVNSGMSLLDKNMTALQLNAYPLLTLGMLILAGNTLYPCFLRFIVWTMRIMLPDTPSWKSWRVTLDFILDHPRRVYTNLFPARHTWYLLATIIVLNGIDWAAFELLSIGNKEIEALPTEYRILDGLFQALAVRAGGFYVVTIADLRQGLLVLYVLMMYVSAFPVLVTIRNTNVYEERSLGIYAHDETPETPSNTSRSNVLMDLMRHHMGRPTLSESSRGYFVHQQVRSQLSHDIWWIALAVLFIAIAESDHYTDEPVAFSTFNIIFEVVSAYGCVGVSVGYPGKNYSFCGAWHTISKLILAAVALRGRHRGLPVAIDKAIMLPRESLAWAEEEDAALRRERTRNWGQERMPLGSV</sequence>
<evidence type="ECO:0000256" key="6">
    <source>
        <dbReference type="ARBA" id="ARBA00023136"/>
    </source>
</evidence>
<dbReference type="GO" id="GO:0140107">
    <property type="term" value="F:high-affinity potassium ion transmembrane transporter activity"/>
    <property type="evidence" value="ECO:0007669"/>
    <property type="project" value="TreeGrafter"/>
</dbReference>
<feature type="transmembrane region" description="Helical" evidence="7">
    <location>
        <begin position="299"/>
        <end position="318"/>
    </location>
</feature>
<dbReference type="PIRSF" id="PIRSF002450">
    <property type="entry name" value="K+_transpter_TRK"/>
    <property type="match status" value="1"/>
</dbReference>
<feature type="transmembrane region" description="Helical" evidence="7">
    <location>
        <begin position="330"/>
        <end position="354"/>
    </location>
</feature>
<feature type="transmembrane region" description="Helical" evidence="7">
    <location>
        <begin position="70"/>
        <end position="91"/>
    </location>
</feature>